<proteinExistence type="predicted"/>
<name>A0A6J4PEF5_9BACT</name>
<feature type="compositionally biased region" description="Basic residues" evidence="1">
    <location>
        <begin position="92"/>
        <end position="135"/>
    </location>
</feature>
<gene>
    <name evidence="2" type="ORF">AVDCRST_MAG64-2347</name>
</gene>
<evidence type="ECO:0000313" key="2">
    <source>
        <dbReference type="EMBL" id="CAA9411512.1"/>
    </source>
</evidence>
<protein>
    <submittedName>
        <fullName evidence="2">Uncharacterized protein</fullName>
    </submittedName>
</protein>
<feature type="compositionally biased region" description="Low complexity" evidence="1">
    <location>
        <begin position="136"/>
        <end position="146"/>
    </location>
</feature>
<reference evidence="2" key="1">
    <citation type="submission" date="2020-02" db="EMBL/GenBank/DDBJ databases">
        <authorList>
            <person name="Meier V. D."/>
        </authorList>
    </citation>
    <scope>NUCLEOTIDE SEQUENCE</scope>
    <source>
        <strain evidence="2">AVDCRST_MAG64</strain>
    </source>
</reference>
<dbReference type="AlphaFoldDB" id="A0A6J4PEF5"/>
<organism evidence="2">
    <name type="scientific">uncultured Phycisphaerae bacterium</name>
    <dbReference type="NCBI Taxonomy" id="904963"/>
    <lineage>
        <taxon>Bacteria</taxon>
        <taxon>Pseudomonadati</taxon>
        <taxon>Planctomycetota</taxon>
        <taxon>Phycisphaerae</taxon>
        <taxon>environmental samples</taxon>
    </lineage>
</organism>
<feature type="non-terminal residue" evidence="2">
    <location>
        <position position="146"/>
    </location>
</feature>
<feature type="non-terminal residue" evidence="2">
    <location>
        <position position="1"/>
    </location>
</feature>
<evidence type="ECO:0000256" key="1">
    <source>
        <dbReference type="SAM" id="MobiDB-lite"/>
    </source>
</evidence>
<dbReference type="EMBL" id="CADCUQ010000522">
    <property type="protein sequence ID" value="CAA9411512.1"/>
    <property type="molecule type" value="Genomic_DNA"/>
</dbReference>
<feature type="region of interest" description="Disordered" evidence="1">
    <location>
        <begin position="91"/>
        <end position="146"/>
    </location>
</feature>
<sequence>DNSHRELDRHVRRAGDDVRRLSRRLQRDAHLQFPLDAPRQVPHRPDHLARLRARAVRALLRLAAEGRPAVPVQGRAAGRLALLGHAVDGRPLPRRRVRRSGVRRSRSHARRHPGANRGRRGAARVARRRVHHAPRVARAGAPAGRL</sequence>
<accession>A0A6J4PEF5</accession>